<dbReference type="InterPro" id="IPR012340">
    <property type="entry name" value="NA-bd_OB-fold"/>
</dbReference>
<dbReference type="Pfam" id="PF14520">
    <property type="entry name" value="HHH_5"/>
    <property type="match status" value="1"/>
</dbReference>
<proteinExistence type="inferred from homology"/>
<evidence type="ECO:0000313" key="10">
    <source>
        <dbReference type="Proteomes" id="UP000613582"/>
    </source>
</evidence>
<evidence type="ECO:0000259" key="7">
    <source>
        <dbReference type="Pfam" id="PF01330"/>
    </source>
</evidence>
<dbReference type="InterPro" id="IPR036267">
    <property type="entry name" value="RuvA_C_sf"/>
</dbReference>
<evidence type="ECO:0000256" key="5">
    <source>
        <dbReference type="ARBA" id="ARBA00023204"/>
    </source>
</evidence>
<keyword evidence="5 6" id="KW-0234">DNA repair</keyword>
<comment type="caution">
    <text evidence="9">The sequence shown here is derived from an EMBL/GenBank/DDBJ whole genome shotgun (WGS) entry which is preliminary data.</text>
</comment>
<dbReference type="GO" id="GO:0009378">
    <property type="term" value="F:four-way junction helicase activity"/>
    <property type="evidence" value="ECO:0007669"/>
    <property type="project" value="InterPro"/>
</dbReference>
<dbReference type="HAMAP" id="MF_00031">
    <property type="entry name" value="DNA_HJ_migration_RuvA"/>
    <property type="match status" value="1"/>
</dbReference>
<dbReference type="SUPFAM" id="SSF47781">
    <property type="entry name" value="RuvA domain 2-like"/>
    <property type="match status" value="1"/>
</dbReference>
<dbReference type="InterPro" id="IPR013849">
    <property type="entry name" value="DNA_helicase_Holl-junc_RuvA_I"/>
</dbReference>
<dbReference type="InterPro" id="IPR000085">
    <property type="entry name" value="RuvA"/>
</dbReference>
<dbReference type="GO" id="GO:0005737">
    <property type="term" value="C:cytoplasm"/>
    <property type="evidence" value="ECO:0007669"/>
    <property type="project" value="UniProtKB-SubCell"/>
</dbReference>
<dbReference type="GO" id="GO:0000400">
    <property type="term" value="F:four-way junction DNA binding"/>
    <property type="evidence" value="ECO:0007669"/>
    <property type="project" value="UniProtKB-UniRule"/>
</dbReference>
<comment type="subunit">
    <text evidence="6">Homotetramer. Forms an RuvA(8)-RuvB(12)-Holliday junction (HJ) complex. HJ DNA is sandwiched between 2 RuvA tetramers; dsDNA enters through RuvA and exits via RuvB. An RuvB hexamer assembles on each DNA strand where it exits the tetramer. Each RuvB hexamer is contacted by two RuvA subunits (via domain III) on 2 adjacent RuvB subunits; this complex drives branch migration. In the full resolvosome a probable DNA-RuvA(4)-RuvB(12)-RuvC(2) complex forms which resolves the HJ.</text>
</comment>
<comment type="caution">
    <text evidence="6">Lacks conserved residue(s) required for the propagation of feature annotation.</text>
</comment>
<evidence type="ECO:0000256" key="2">
    <source>
        <dbReference type="ARBA" id="ARBA00022763"/>
    </source>
</evidence>
<comment type="function">
    <text evidence="6">The RuvA-RuvB-RuvC complex processes Holliday junction (HJ) DNA during genetic recombination and DNA repair, while the RuvA-RuvB complex plays an important role in the rescue of blocked DNA replication forks via replication fork reversal (RFR). RuvA specifically binds to HJ cruciform DNA, conferring on it an open structure. The RuvB hexamer acts as an ATP-dependent pump, pulling dsDNA into and through the RuvAB complex. HJ branch migration allows RuvC to scan DNA until it finds its consensus sequence, where it cleaves and resolves the cruciform DNA.</text>
</comment>
<name>A0A8J2V2C8_9PROT</name>
<dbReference type="NCBIfam" id="TIGR00084">
    <property type="entry name" value="ruvA"/>
    <property type="match status" value="1"/>
</dbReference>
<feature type="region of interest" description="Domain III" evidence="6">
    <location>
        <begin position="169"/>
        <end position="219"/>
    </location>
</feature>
<dbReference type="Pfam" id="PF01330">
    <property type="entry name" value="RuvA_N"/>
    <property type="match status" value="1"/>
</dbReference>
<dbReference type="Pfam" id="PF07499">
    <property type="entry name" value="RuvA_C"/>
    <property type="match status" value="1"/>
</dbReference>
<dbReference type="Gene3D" id="1.10.8.10">
    <property type="entry name" value="DNA helicase RuvA subunit, C-terminal domain"/>
    <property type="match status" value="1"/>
</dbReference>
<comment type="subcellular location">
    <subcellularLocation>
        <location evidence="6">Cytoplasm</location>
    </subcellularLocation>
</comment>
<dbReference type="InterPro" id="IPR010994">
    <property type="entry name" value="RuvA_2-like"/>
</dbReference>
<keyword evidence="1 6" id="KW-0963">Cytoplasm</keyword>
<gene>
    <name evidence="6 9" type="primary">ruvA</name>
    <name evidence="9" type="ORF">GCM10011342_16660</name>
</gene>
<keyword evidence="9" id="KW-0547">Nucleotide-binding</keyword>
<dbReference type="Gene3D" id="2.40.50.140">
    <property type="entry name" value="Nucleic acid-binding proteins"/>
    <property type="match status" value="1"/>
</dbReference>
<evidence type="ECO:0000256" key="4">
    <source>
        <dbReference type="ARBA" id="ARBA00023172"/>
    </source>
</evidence>
<comment type="domain">
    <text evidence="6">Has three domains with a flexible linker between the domains II and III and assumes an 'L' shape. Domain III is highly mobile and contacts RuvB.</text>
</comment>
<dbReference type="RefSeq" id="WP_188158864.1">
    <property type="nucleotide sequence ID" value="NZ_BMGH01000001.1"/>
</dbReference>
<keyword evidence="2 6" id="KW-0227">DNA damage</keyword>
<evidence type="ECO:0000259" key="8">
    <source>
        <dbReference type="Pfam" id="PF07499"/>
    </source>
</evidence>
<dbReference type="Proteomes" id="UP000613582">
    <property type="component" value="Unassembled WGS sequence"/>
</dbReference>
<dbReference type="EMBL" id="BMGH01000001">
    <property type="protein sequence ID" value="GGD08525.1"/>
    <property type="molecule type" value="Genomic_DNA"/>
</dbReference>
<dbReference type="GO" id="GO:0009379">
    <property type="term" value="C:Holliday junction helicase complex"/>
    <property type="evidence" value="ECO:0007669"/>
    <property type="project" value="InterPro"/>
</dbReference>
<dbReference type="SUPFAM" id="SSF46929">
    <property type="entry name" value="DNA helicase RuvA subunit, C-terminal domain"/>
    <property type="match status" value="1"/>
</dbReference>
<dbReference type="SUPFAM" id="SSF50249">
    <property type="entry name" value="Nucleic acid-binding proteins"/>
    <property type="match status" value="1"/>
</dbReference>
<evidence type="ECO:0000256" key="6">
    <source>
        <dbReference type="HAMAP-Rule" id="MF_00031"/>
    </source>
</evidence>
<dbReference type="CDD" id="cd14332">
    <property type="entry name" value="UBA_RuvA_C"/>
    <property type="match status" value="1"/>
</dbReference>
<evidence type="ECO:0000256" key="3">
    <source>
        <dbReference type="ARBA" id="ARBA00023125"/>
    </source>
</evidence>
<feature type="domain" description="DNA helicase Holliday junction RuvA type" evidence="7">
    <location>
        <begin position="1"/>
        <end position="61"/>
    </location>
</feature>
<comment type="similarity">
    <text evidence="6">Belongs to the RuvA family.</text>
</comment>
<reference evidence="9" key="2">
    <citation type="submission" date="2020-09" db="EMBL/GenBank/DDBJ databases">
        <authorList>
            <person name="Sun Q."/>
            <person name="Zhou Y."/>
        </authorList>
    </citation>
    <scope>NUCLEOTIDE SEQUENCE</scope>
    <source>
        <strain evidence="9">CGMCC 1.12921</strain>
    </source>
</reference>
<dbReference type="InterPro" id="IPR011114">
    <property type="entry name" value="RuvA_C"/>
</dbReference>
<sequence length="219" mass="22196">MIGHLKGTVLSVATETAIIDVHGVGYEVNGTARMLDRLQPGEAASLSIDTVVREDFIRLYGFANEAERHCFRLLQTVSGVGAKAALAILQVLDPAGLLDAISVGDDAAIARAQGVGKKIATRIVTELSGKAPDLMAVVAGKAGLAKALAGKGGKAPADVADPVMPAAPTGAKADAISALGNLGYDPTVARQAVTRAAADNPQADVQALIKAALKELASV</sequence>
<dbReference type="GO" id="GO:0006281">
    <property type="term" value="P:DNA repair"/>
    <property type="evidence" value="ECO:0007669"/>
    <property type="project" value="UniProtKB-UniRule"/>
</dbReference>
<protein>
    <recommendedName>
        <fullName evidence="6">Holliday junction branch migration complex subunit RuvA</fullName>
    </recommendedName>
</protein>
<dbReference type="GO" id="GO:0048476">
    <property type="term" value="C:Holliday junction resolvase complex"/>
    <property type="evidence" value="ECO:0007669"/>
    <property type="project" value="UniProtKB-UniRule"/>
</dbReference>
<dbReference type="GO" id="GO:0006310">
    <property type="term" value="P:DNA recombination"/>
    <property type="evidence" value="ECO:0007669"/>
    <property type="project" value="UniProtKB-UniRule"/>
</dbReference>
<keyword evidence="3 6" id="KW-0238">DNA-binding</keyword>
<dbReference type="Gene3D" id="1.10.150.20">
    <property type="entry name" value="5' to 3' exonuclease, C-terminal subdomain"/>
    <property type="match status" value="1"/>
</dbReference>
<feature type="domain" description="Holliday junction DNA helicase RuvA C-terminal" evidence="8">
    <location>
        <begin position="172"/>
        <end position="216"/>
    </location>
</feature>
<keyword evidence="9" id="KW-0347">Helicase</keyword>
<evidence type="ECO:0000313" key="9">
    <source>
        <dbReference type="EMBL" id="GGD08525.1"/>
    </source>
</evidence>
<accession>A0A8J2V2C8</accession>
<evidence type="ECO:0000256" key="1">
    <source>
        <dbReference type="ARBA" id="ARBA00022490"/>
    </source>
</evidence>
<keyword evidence="9" id="KW-0067">ATP-binding</keyword>
<dbReference type="AlphaFoldDB" id="A0A8J2V2C8"/>
<keyword evidence="10" id="KW-1185">Reference proteome</keyword>
<reference evidence="9" key="1">
    <citation type="journal article" date="2014" name="Int. J. Syst. Evol. Microbiol.">
        <title>Complete genome sequence of Corynebacterium casei LMG S-19264T (=DSM 44701T), isolated from a smear-ripened cheese.</title>
        <authorList>
            <consortium name="US DOE Joint Genome Institute (JGI-PGF)"/>
            <person name="Walter F."/>
            <person name="Albersmeier A."/>
            <person name="Kalinowski J."/>
            <person name="Ruckert C."/>
        </authorList>
    </citation>
    <scope>NUCLEOTIDE SEQUENCE</scope>
    <source>
        <strain evidence="9">CGMCC 1.12921</strain>
    </source>
</reference>
<dbReference type="GO" id="GO:0005524">
    <property type="term" value="F:ATP binding"/>
    <property type="evidence" value="ECO:0007669"/>
    <property type="project" value="InterPro"/>
</dbReference>
<keyword evidence="4 6" id="KW-0233">DNA recombination</keyword>
<organism evidence="9 10">
    <name type="scientific">Aquisalinus flavus</name>
    <dbReference type="NCBI Taxonomy" id="1526572"/>
    <lineage>
        <taxon>Bacteria</taxon>
        <taxon>Pseudomonadati</taxon>
        <taxon>Pseudomonadota</taxon>
        <taxon>Alphaproteobacteria</taxon>
        <taxon>Parvularculales</taxon>
        <taxon>Parvularculaceae</taxon>
        <taxon>Aquisalinus</taxon>
    </lineage>
</organism>
<keyword evidence="9" id="KW-0378">Hydrolase</keyword>